<evidence type="ECO:0000256" key="1">
    <source>
        <dbReference type="ARBA" id="ARBA00008760"/>
    </source>
</evidence>
<organism evidence="6 7">
    <name type="scientific">Skeletonema marinoi</name>
    <dbReference type="NCBI Taxonomy" id="267567"/>
    <lineage>
        <taxon>Eukaryota</taxon>
        <taxon>Sar</taxon>
        <taxon>Stramenopiles</taxon>
        <taxon>Ochrophyta</taxon>
        <taxon>Bacillariophyta</taxon>
        <taxon>Coscinodiscophyceae</taxon>
        <taxon>Thalassiosirophycidae</taxon>
        <taxon>Thalassiosirales</taxon>
        <taxon>Skeletonemataceae</taxon>
        <taxon>Skeletonema</taxon>
        <taxon>Skeletonema marinoi-dohrnii complex</taxon>
    </lineage>
</organism>
<evidence type="ECO:0000256" key="4">
    <source>
        <dbReference type="ARBA" id="ARBA00035269"/>
    </source>
</evidence>
<evidence type="ECO:0000313" key="7">
    <source>
        <dbReference type="Proteomes" id="UP001224775"/>
    </source>
</evidence>
<evidence type="ECO:0000256" key="3">
    <source>
        <dbReference type="ARBA" id="ARBA00023274"/>
    </source>
</evidence>
<dbReference type="Pfam" id="PF00830">
    <property type="entry name" value="Ribosomal_L28"/>
    <property type="match status" value="1"/>
</dbReference>
<protein>
    <recommendedName>
        <fullName evidence="4">Large ribosomal subunit protein bL28m</fullName>
    </recommendedName>
</protein>
<dbReference type="HAMAP" id="MF_00373">
    <property type="entry name" value="Ribosomal_bL28"/>
    <property type="match status" value="1"/>
</dbReference>
<accession>A0AAD8YAQ1</accession>
<dbReference type="Proteomes" id="UP001224775">
    <property type="component" value="Unassembled WGS sequence"/>
</dbReference>
<dbReference type="InterPro" id="IPR034704">
    <property type="entry name" value="Ribosomal_bL28/bL31-like_sf"/>
</dbReference>
<dbReference type="PANTHER" id="PTHR13528">
    <property type="entry name" value="39S RIBOSOMAL PROTEIN L28, MITOCHONDRIAL"/>
    <property type="match status" value="1"/>
</dbReference>
<comment type="similarity">
    <text evidence="1">Belongs to the bacterial ribosomal protein bL28 family.</text>
</comment>
<dbReference type="AlphaFoldDB" id="A0AAD8YAQ1"/>
<gene>
    <name evidence="6" type="ORF">QTG54_006709</name>
</gene>
<feature type="non-terminal residue" evidence="6">
    <location>
        <position position="167"/>
    </location>
</feature>
<keyword evidence="7" id="KW-1185">Reference proteome</keyword>
<evidence type="ECO:0000313" key="6">
    <source>
        <dbReference type="EMBL" id="KAK1742144.1"/>
    </source>
</evidence>
<dbReference type="InterPro" id="IPR026569">
    <property type="entry name" value="Ribosomal_bL28"/>
</dbReference>
<sequence length="167" mass="18913">MLQRLSSFTTCQRAAATFLPSSLSLRPILSAQSPQSLPTIQPPTTTTTQIRPRSSRSTRGLFDGRDVRFGNNVPFSLKKTRRKWSPNVQHKVLYSEVLDELIKFKVTTGALRSIDKMGGLDNYLLNSKHVKELKTKGVGKEGQGQQVRNRIVQKLKHQERLKREAVE</sequence>
<comment type="caution">
    <text evidence="6">The sequence shown here is derived from an EMBL/GenBank/DDBJ whole genome shotgun (WGS) entry which is preliminary data.</text>
</comment>
<reference evidence="6" key="1">
    <citation type="submission" date="2023-06" db="EMBL/GenBank/DDBJ databases">
        <title>Survivors Of The Sea: Transcriptome response of Skeletonema marinoi to long-term dormancy.</title>
        <authorList>
            <person name="Pinder M.I.M."/>
            <person name="Kourtchenko O."/>
            <person name="Robertson E.K."/>
            <person name="Larsson T."/>
            <person name="Maumus F."/>
            <person name="Osuna-Cruz C.M."/>
            <person name="Vancaester E."/>
            <person name="Stenow R."/>
            <person name="Vandepoele K."/>
            <person name="Ploug H."/>
            <person name="Bruchert V."/>
            <person name="Godhe A."/>
            <person name="Topel M."/>
        </authorList>
    </citation>
    <scope>NUCLEOTIDE SEQUENCE</scope>
    <source>
        <strain evidence="6">R05AC</strain>
    </source>
</reference>
<dbReference type="FunFam" id="2.30.170.40:FF:000003">
    <property type="entry name" value="54S ribosomal protein L24"/>
    <property type="match status" value="1"/>
</dbReference>
<keyword evidence="3" id="KW-0687">Ribonucleoprotein</keyword>
<feature type="region of interest" description="Disordered" evidence="5">
    <location>
        <begin position="33"/>
        <end position="60"/>
    </location>
</feature>
<dbReference type="GO" id="GO:0005762">
    <property type="term" value="C:mitochondrial large ribosomal subunit"/>
    <property type="evidence" value="ECO:0007669"/>
    <property type="project" value="TreeGrafter"/>
</dbReference>
<dbReference type="InterPro" id="IPR037147">
    <property type="entry name" value="Ribosomal_bL28_sf"/>
</dbReference>
<keyword evidence="2 6" id="KW-0689">Ribosomal protein</keyword>
<dbReference type="EMBL" id="JATAAI010000011">
    <property type="protein sequence ID" value="KAK1742144.1"/>
    <property type="molecule type" value="Genomic_DNA"/>
</dbReference>
<feature type="compositionally biased region" description="Low complexity" evidence="5">
    <location>
        <begin position="33"/>
        <end position="59"/>
    </location>
</feature>
<dbReference type="GO" id="GO:0003735">
    <property type="term" value="F:structural constituent of ribosome"/>
    <property type="evidence" value="ECO:0007669"/>
    <property type="project" value="InterPro"/>
</dbReference>
<dbReference type="Gene3D" id="2.30.170.40">
    <property type="entry name" value="Ribosomal protein L28/L24"/>
    <property type="match status" value="1"/>
</dbReference>
<name>A0AAD8YAQ1_9STRA</name>
<dbReference type="SUPFAM" id="SSF143800">
    <property type="entry name" value="L28p-like"/>
    <property type="match status" value="1"/>
</dbReference>
<evidence type="ECO:0000256" key="2">
    <source>
        <dbReference type="ARBA" id="ARBA00022980"/>
    </source>
</evidence>
<evidence type="ECO:0000256" key="5">
    <source>
        <dbReference type="SAM" id="MobiDB-lite"/>
    </source>
</evidence>
<dbReference type="PANTHER" id="PTHR13528:SF2">
    <property type="entry name" value="LARGE RIBOSOMAL SUBUNIT PROTEIN BL28M"/>
    <property type="match status" value="1"/>
</dbReference>
<proteinExistence type="inferred from homology"/>